<organism evidence="7 8">
    <name type="scientific">Zasmidium cellare ATCC 36951</name>
    <dbReference type="NCBI Taxonomy" id="1080233"/>
    <lineage>
        <taxon>Eukaryota</taxon>
        <taxon>Fungi</taxon>
        <taxon>Dikarya</taxon>
        <taxon>Ascomycota</taxon>
        <taxon>Pezizomycotina</taxon>
        <taxon>Dothideomycetes</taxon>
        <taxon>Dothideomycetidae</taxon>
        <taxon>Mycosphaerellales</taxon>
        <taxon>Mycosphaerellaceae</taxon>
        <taxon>Zasmidium</taxon>
    </lineage>
</organism>
<feature type="compositionally biased region" description="Polar residues" evidence="5">
    <location>
        <begin position="73"/>
        <end position="86"/>
    </location>
</feature>
<accession>A0A6A6BYG5</accession>
<dbReference type="GeneID" id="54567955"/>
<dbReference type="AlphaFoldDB" id="A0A6A6BYG5"/>
<dbReference type="CDD" id="cd14653">
    <property type="entry name" value="ZIP_Gal4p-like"/>
    <property type="match status" value="1"/>
</dbReference>
<dbReference type="InterPro" id="IPR051027">
    <property type="entry name" value="bZIP_transcription_factors"/>
</dbReference>
<evidence type="ECO:0000256" key="3">
    <source>
        <dbReference type="ARBA" id="ARBA00023163"/>
    </source>
</evidence>
<dbReference type="EMBL" id="ML993645">
    <property type="protein sequence ID" value="KAF2158970.1"/>
    <property type="molecule type" value="Genomic_DNA"/>
</dbReference>
<proteinExistence type="predicted"/>
<evidence type="ECO:0000259" key="6">
    <source>
        <dbReference type="Pfam" id="PF07716"/>
    </source>
</evidence>
<feature type="domain" description="BZIP" evidence="6">
    <location>
        <begin position="342"/>
        <end position="385"/>
    </location>
</feature>
<keyword evidence="2" id="KW-0805">Transcription regulation</keyword>
<evidence type="ECO:0000256" key="2">
    <source>
        <dbReference type="ARBA" id="ARBA00023015"/>
    </source>
</evidence>
<comment type="subcellular location">
    <subcellularLocation>
        <location evidence="1">Nucleus</location>
    </subcellularLocation>
</comment>
<keyword evidence="4" id="KW-0539">Nucleus</keyword>
<dbReference type="Proteomes" id="UP000799537">
    <property type="component" value="Unassembled WGS sequence"/>
</dbReference>
<dbReference type="RefSeq" id="XP_033659859.1">
    <property type="nucleotide sequence ID" value="XM_033814683.1"/>
</dbReference>
<evidence type="ECO:0000313" key="8">
    <source>
        <dbReference type="Proteomes" id="UP000799537"/>
    </source>
</evidence>
<evidence type="ECO:0000256" key="1">
    <source>
        <dbReference type="ARBA" id="ARBA00004123"/>
    </source>
</evidence>
<evidence type="ECO:0000313" key="7">
    <source>
        <dbReference type="EMBL" id="KAF2158970.1"/>
    </source>
</evidence>
<reference evidence="7" key="1">
    <citation type="journal article" date="2020" name="Stud. Mycol.">
        <title>101 Dothideomycetes genomes: a test case for predicting lifestyles and emergence of pathogens.</title>
        <authorList>
            <person name="Haridas S."/>
            <person name="Albert R."/>
            <person name="Binder M."/>
            <person name="Bloem J."/>
            <person name="Labutti K."/>
            <person name="Salamov A."/>
            <person name="Andreopoulos B."/>
            <person name="Baker S."/>
            <person name="Barry K."/>
            <person name="Bills G."/>
            <person name="Bluhm B."/>
            <person name="Cannon C."/>
            <person name="Castanera R."/>
            <person name="Culley D."/>
            <person name="Daum C."/>
            <person name="Ezra D."/>
            <person name="Gonzalez J."/>
            <person name="Henrissat B."/>
            <person name="Kuo A."/>
            <person name="Liang C."/>
            <person name="Lipzen A."/>
            <person name="Lutzoni F."/>
            <person name="Magnuson J."/>
            <person name="Mondo S."/>
            <person name="Nolan M."/>
            <person name="Ohm R."/>
            <person name="Pangilinan J."/>
            <person name="Park H.-J."/>
            <person name="Ramirez L."/>
            <person name="Alfaro M."/>
            <person name="Sun H."/>
            <person name="Tritt A."/>
            <person name="Yoshinaga Y."/>
            <person name="Zwiers L.-H."/>
            <person name="Turgeon B."/>
            <person name="Goodwin S."/>
            <person name="Spatafora J."/>
            <person name="Crous P."/>
            <person name="Grigoriev I."/>
        </authorList>
    </citation>
    <scope>NUCLEOTIDE SEQUENCE</scope>
    <source>
        <strain evidence="7">ATCC 36951</strain>
    </source>
</reference>
<dbReference type="PANTHER" id="PTHR19304">
    <property type="entry name" value="CYCLIC-AMP RESPONSE ELEMENT BINDING PROTEIN"/>
    <property type="match status" value="1"/>
</dbReference>
<protein>
    <recommendedName>
        <fullName evidence="6">BZIP domain-containing protein</fullName>
    </recommendedName>
</protein>
<dbReference type="GO" id="GO:0005634">
    <property type="term" value="C:nucleus"/>
    <property type="evidence" value="ECO:0007669"/>
    <property type="project" value="UniProtKB-SubCell"/>
</dbReference>
<feature type="compositionally biased region" description="Basic and acidic residues" evidence="5">
    <location>
        <begin position="314"/>
        <end position="323"/>
    </location>
</feature>
<sequence length="450" mass="48999">MVPKQRRRVSKAVSRLRCSYGNDVKQRSGTAYIAQLEMRVRQLQAELRTSESSQSGRLLSVPDADIPADRFTDSPSDIVTDSRHVSTSGARELLAAQPSPMDVSPFPGDPGDSFEVSGAESPVAGSGLSPMDGSYIAFDENDDGVPFVSDDHFVPGSDAPVLPGESNIWSPGVGLIMDEEADLGTLSLSFEDASSRNGSCYSGTWSSSTLTQLALPSAELTSEQMPAFPTFVANGFYSPHQFEPPVENPGHLTRFETLELLQPLGSQSSQSPEEGLLAHTSLSPHENAGVRPYVSYTSKSCTTPEAILGAKQTLPRDPHRSDDDKSDDNDPTLKRRATVLVRERNRLVATKCRSKKRVAHDQLASVAREMEFQNRSLTEEVIQLRPERVRLLELALRHDAAAVDCTFGPVLSACASSRFEKSSTWEGNSECTSAPNNNLLEFATYAFPHH</sequence>
<feature type="region of interest" description="Disordered" evidence="5">
    <location>
        <begin position="307"/>
        <end position="337"/>
    </location>
</feature>
<dbReference type="Pfam" id="PF07716">
    <property type="entry name" value="bZIP_2"/>
    <property type="match status" value="1"/>
</dbReference>
<dbReference type="InterPro" id="IPR004827">
    <property type="entry name" value="bZIP"/>
</dbReference>
<gene>
    <name evidence="7" type="ORF">M409DRAFT_61236</name>
</gene>
<evidence type="ECO:0000256" key="4">
    <source>
        <dbReference type="ARBA" id="ARBA00023242"/>
    </source>
</evidence>
<keyword evidence="8" id="KW-1185">Reference proteome</keyword>
<dbReference type="Gene3D" id="1.20.5.170">
    <property type="match status" value="1"/>
</dbReference>
<dbReference type="CDD" id="cd14687">
    <property type="entry name" value="bZIP_ATF2"/>
    <property type="match status" value="1"/>
</dbReference>
<dbReference type="InterPro" id="IPR046347">
    <property type="entry name" value="bZIP_sf"/>
</dbReference>
<keyword evidence="3" id="KW-0804">Transcription</keyword>
<name>A0A6A6BYG5_ZASCE</name>
<feature type="region of interest" description="Disordered" evidence="5">
    <location>
        <begin position="106"/>
        <end position="126"/>
    </location>
</feature>
<dbReference type="SUPFAM" id="SSF57959">
    <property type="entry name" value="Leucine zipper domain"/>
    <property type="match status" value="1"/>
</dbReference>
<feature type="region of interest" description="Disordered" evidence="5">
    <location>
        <begin position="48"/>
        <end position="86"/>
    </location>
</feature>
<dbReference type="GO" id="GO:0003700">
    <property type="term" value="F:DNA-binding transcription factor activity"/>
    <property type="evidence" value="ECO:0007669"/>
    <property type="project" value="InterPro"/>
</dbReference>
<evidence type="ECO:0000256" key="5">
    <source>
        <dbReference type="SAM" id="MobiDB-lite"/>
    </source>
</evidence>